<evidence type="ECO:0000313" key="3">
    <source>
        <dbReference type="Proteomes" id="UP000257200"/>
    </source>
</evidence>
<feature type="region of interest" description="Disordered" evidence="1">
    <location>
        <begin position="224"/>
        <end position="289"/>
    </location>
</feature>
<dbReference type="PANTHER" id="PTHR34756:SF1">
    <property type="entry name" value="CELL DIVISION CYCLE-ASSOCIATED PROTEIN 3"/>
    <property type="match status" value="1"/>
</dbReference>
<reference evidence="2" key="2">
    <citation type="submission" date="2025-09" db="UniProtKB">
        <authorList>
            <consortium name="Ensembl"/>
        </authorList>
    </citation>
    <scope>IDENTIFICATION</scope>
</reference>
<proteinExistence type="predicted"/>
<reference evidence="2" key="1">
    <citation type="submission" date="2025-08" db="UniProtKB">
        <authorList>
            <consortium name="Ensembl"/>
        </authorList>
    </citation>
    <scope>IDENTIFICATION</scope>
</reference>
<sequence length="395" mass="42203">MGSSESKMPAAIKPEPAVKKSHISHLIDPRSPSTGIDRTPIQVGAFVSKTSDELKSENASAFSDPRSPTVGVSRTPVRDVMTATVGSFARRLGLLFHSETQNNQKTFVEEELPSTEPLLSPTHLDTPVLQNLSDSSPFMILEEPQVEVEVEVETEADMSLEGATESPLHKRLSLSLITCHEGATSSTVLAEVHHEGSSFTEPSVEVEPLQDPVEHSYALPAVSVEPESAEASVPSAEDGSPAPSEEPEPEPASADATEPAEEPQPPCSSAGPSTGIRCPTFDPRSPSQVVFKPQWLGRGFGAPGVRSRAVHAGKRGSSPLAVRVAVKNVTNENKGHCGKAKQKGSEGRSPLQILKETNSPRDQRSQMKLKVSTPDKQRSGPTGCRVLVSLDKENR</sequence>
<feature type="region of interest" description="Disordered" evidence="1">
    <location>
        <begin position="331"/>
        <end position="395"/>
    </location>
</feature>
<protein>
    <submittedName>
        <fullName evidence="2">Cell division cycle associated 3</fullName>
    </submittedName>
</protein>
<dbReference type="InterPro" id="IPR038832">
    <property type="entry name" value="CDCA3"/>
</dbReference>
<feature type="compositionally biased region" description="Low complexity" evidence="1">
    <location>
        <begin position="234"/>
        <end position="243"/>
    </location>
</feature>
<dbReference type="GeneTree" id="ENSGT00390000017343"/>
<dbReference type="AlphaFoldDB" id="A0A3Q1FRH0"/>
<evidence type="ECO:0000256" key="1">
    <source>
        <dbReference type="SAM" id="MobiDB-lite"/>
    </source>
</evidence>
<feature type="region of interest" description="Disordered" evidence="1">
    <location>
        <begin position="1"/>
        <end position="40"/>
    </location>
</feature>
<keyword evidence="3" id="KW-1185">Reference proteome</keyword>
<accession>A0A3Q1FRH0</accession>
<dbReference type="Ensembl" id="ENSAPOT00000029836.1">
    <property type="protein sequence ID" value="ENSAPOP00000019848.1"/>
    <property type="gene ID" value="ENSAPOG00000023361.1"/>
</dbReference>
<dbReference type="STRING" id="80966.ENSAPOP00000019848"/>
<organism evidence="2 3">
    <name type="scientific">Acanthochromis polyacanthus</name>
    <name type="common">spiny chromis</name>
    <dbReference type="NCBI Taxonomy" id="80966"/>
    <lineage>
        <taxon>Eukaryota</taxon>
        <taxon>Metazoa</taxon>
        <taxon>Chordata</taxon>
        <taxon>Craniata</taxon>
        <taxon>Vertebrata</taxon>
        <taxon>Euteleostomi</taxon>
        <taxon>Actinopterygii</taxon>
        <taxon>Neopterygii</taxon>
        <taxon>Teleostei</taxon>
        <taxon>Neoteleostei</taxon>
        <taxon>Acanthomorphata</taxon>
        <taxon>Ovalentaria</taxon>
        <taxon>Pomacentridae</taxon>
        <taxon>Acanthochromis</taxon>
    </lineage>
</organism>
<evidence type="ECO:0000313" key="2">
    <source>
        <dbReference type="Ensembl" id="ENSAPOP00000019848.1"/>
    </source>
</evidence>
<dbReference type="Proteomes" id="UP000257200">
    <property type="component" value="Unplaced"/>
</dbReference>
<dbReference type="PANTHER" id="PTHR34756">
    <property type="entry name" value="CELL DIVISION CYCLE-ASSOCIATED PROTEIN 3"/>
    <property type="match status" value="1"/>
</dbReference>
<dbReference type="InParanoid" id="A0A3Q1FRH0"/>
<name>A0A3Q1FRH0_9TELE</name>